<protein>
    <submittedName>
        <fullName evidence="13">Degenerin mec-10</fullName>
    </submittedName>
</protein>
<keyword evidence="4 12" id="KW-0894">Sodium channel</keyword>
<keyword evidence="5 12" id="KW-0812">Transmembrane</keyword>
<proteinExistence type="inferred from homology"/>
<evidence type="ECO:0000256" key="4">
    <source>
        <dbReference type="ARBA" id="ARBA00022461"/>
    </source>
</evidence>
<keyword evidence="3 12" id="KW-0813">Transport</keyword>
<evidence type="ECO:0000313" key="14">
    <source>
        <dbReference type="Proteomes" id="UP000499080"/>
    </source>
</evidence>
<evidence type="ECO:0000256" key="1">
    <source>
        <dbReference type="ARBA" id="ARBA00004141"/>
    </source>
</evidence>
<evidence type="ECO:0000256" key="11">
    <source>
        <dbReference type="ARBA" id="ARBA00023303"/>
    </source>
</evidence>
<keyword evidence="9" id="KW-0472">Membrane</keyword>
<dbReference type="AlphaFoldDB" id="A0A4Y2PF43"/>
<dbReference type="Pfam" id="PF00858">
    <property type="entry name" value="ASC"/>
    <property type="match status" value="1"/>
</dbReference>
<dbReference type="PRINTS" id="PR01078">
    <property type="entry name" value="AMINACHANNEL"/>
</dbReference>
<dbReference type="PANTHER" id="PTHR11690">
    <property type="entry name" value="AMILORIDE-SENSITIVE SODIUM CHANNEL-RELATED"/>
    <property type="match status" value="1"/>
</dbReference>
<evidence type="ECO:0000256" key="3">
    <source>
        <dbReference type="ARBA" id="ARBA00022448"/>
    </source>
</evidence>
<evidence type="ECO:0000256" key="10">
    <source>
        <dbReference type="ARBA" id="ARBA00023201"/>
    </source>
</evidence>
<dbReference type="EMBL" id="BGPR01011144">
    <property type="protein sequence ID" value="GBN49831.1"/>
    <property type="molecule type" value="Genomic_DNA"/>
</dbReference>
<keyword evidence="6" id="KW-1133">Transmembrane helix</keyword>
<dbReference type="Gene3D" id="2.60.470.10">
    <property type="entry name" value="Acid-sensing ion channels like domains"/>
    <property type="match status" value="1"/>
</dbReference>
<dbReference type="Gene3D" id="1.10.287.770">
    <property type="entry name" value="YojJ-like"/>
    <property type="match status" value="1"/>
</dbReference>
<dbReference type="InterPro" id="IPR001873">
    <property type="entry name" value="ENaC"/>
</dbReference>
<evidence type="ECO:0000256" key="7">
    <source>
        <dbReference type="ARBA" id="ARBA00023053"/>
    </source>
</evidence>
<evidence type="ECO:0000256" key="2">
    <source>
        <dbReference type="ARBA" id="ARBA00007193"/>
    </source>
</evidence>
<evidence type="ECO:0000256" key="12">
    <source>
        <dbReference type="RuleBase" id="RU000679"/>
    </source>
</evidence>
<name>A0A4Y2PF43_ARAVE</name>
<dbReference type="Proteomes" id="UP000499080">
    <property type="component" value="Unassembled WGS sequence"/>
</dbReference>
<comment type="caution">
    <text evidence="13">The sequence shown here is derived from an EMBL/GenBank/DDBJ whole genome shotgun (WGS) entry which is preliminary data.</text>
</comment>
<keyword evidence="14" id="KW-1185">Reference proteome</keyword>
<evidence type="ECO:0000256" key="5">
    <source>
        <dbReference type="ARBA" id="ARBA00022692"/>
    </source>
</evidence>
<keyword evidence="10 12" id="KW-0739">Sodium transport</keyword>
<dbReference type="GO" id="GO:0015280">
    <property type="term" value="F:ligand-gated sodium channel activity"/>
    <property type="evidence" value="ECO:0007669"/>
    <property type="project" value="TreeGrafter"/>
</dbReference>
<accession>A0A4Y2PF43</accession>
<reference evidence="13 14" key="1">
    <citation type="journal article" date="2019" name="Sci. Rep.">
        <title>Orb-weaving spider Araneus ventricosus genome elucidates the spidroin gene catalogue.</title>
        <authorList>
            <person name="Kono N."/>
            <person name="Nakamura H."/>
            <person name="Ohtoshi R."/>
            <person name="Moran D.A.P."/>
            <person name="Shinohara A."/>
            <person name="Yoshida Y."/>
            <person name="Fujiwara M."/>
            <person name="Mori M."/>
            <person name="Tomita M."/>
            <person name="Arakawa K."/>
        </authorList>
    </citation>
    <scope>NUCLEOTIDE SEQUENCE [LARGE SCALE GENOMIC DNA]</scope>
</reference>
<comment type="subcellular location">
    <subcellularLocation>
        <location evidence="1">Membrane</location>
        <topology evidence="1">Multi-pass membrane protein</topology>
    </subcellularLocation>
</comment>
<evidence type="ECO:0000313" key="13">
    <source>
        <dbReference type="EMBL" id="GBN49831.1"/>
    </source>
</evidence>
<evidence type="ECO:0000256" key="6">
    <source>
        <dbReference type="ARBA" id="ARBA00022989"/>
    </source>
</evidence>
<evidence type="ECO:0000256" key="9">
    <source>
        <dbReference type="ARBA" id="ARBA00023136"/>
    </source>
</evidence>
<dbReference type="OrthoDB" id="10051479at2759"/>
<sequence>MAGLNIGIPNEPFKGEPLRFSERQDLYHCKKYKNSSIISQAENNPHLEFLKKWYQMGEDQRYVEGHDPLQFIQECTFNGKICSKQYLNNFSNLRYGNCVTFNKKSNVVKLLKSSKTGFENGLILTLYIEQHFYMASTSTIGASIIIHDPDDIPTPEEKGYILAPGYETVIGIKQTILKRLPAPYQDQCVDYKARSEEFTRSKDECIRKCIHMRSLVQCGCIDPTLGVMSDFKPCDLSNNTESCCLDDVLEYMSQIGPTCNCPLPCRSVLYGEELSKSPLRSVNPDEFLRPPNYDLVRVKIFYSTLEKHVYEQRPRWEIWEFLSILGNEFGLWLGSSLAVFVEIFDRLLLFAKHAFAYFFFSFKRKIAS</sequence>
<evidence type="ECO:0000256" key="8">
    <source>
        <dbReference type="ARBA" id="ARBA00023065"/>
    </source>
</evidence>
<dbReference type="PANTHER" id="PTHR11690:SF248">
    <property type="entry name" value="PICKPOCKET 17, ISOFORM A"/>
    <property type="match status" value="1"/>
</dbReference>
<dbReference type="GO" id="GO:0005886">
    <property type="term" value="C:plasma membrane"/>
    <property type="evidence" value="ECO:0007669"/>
    <property type="project" value="TreeGrafter"/>
</dbReference>
<comment type="similarity">
    <text evidence="2 12">Belongs to the amiloride-sensitive sodium channel (TC 1.A.6) family.</text>
</comment>
<gene>
    <name evidence="13" type="primary">mec-10_8</name>
    <name evidence="13" type="ORF">AVEN_129509_1</name>
</gene>
<keyword evidence="8 12" id="KW-0406">Ion transport</keyword>
<keyword evidence="7" id="KW-0915">Sodium</keyword>
<keyword evidence="11 12" id="KW-0407">Ion channel</keyword>
<organism evidence="13 14">
    <name type="scientific">Araneus ventricosus</name>
    <name type="common">Orbweaver spider</name>
    <name type="synonym">Epeira ventricosa</name>
    <dbReference type="NCBI Taxonomy" id="182803"/>
    <lineage>
        <taxon>Eukaryota</taxon>
        <taxon>Metazoa</taxon>
        <taxon>Ecdysozoa</taxon>
        <taxon>Arthropoda</taxon>
        <taxon>Chelicerata</taxon>
        <taxon>Arachnida</taxon>
        <taxon>Araneae</taxon>
        <taxon>Araneomorphae</taxon>
        <taxon>Entelegynae</taxon>
        <taxon>Araneoidea</taxon>
        <taxon>Araneidae</taxon>
        <taxon>Araneus</taxon>
    </lineage>
</organism>